<keyword evidence="4" id="KW-0378">Hydrolase</keyword>
<protein>
    <recommendedName>
        <fullName evidence="9">Lipoprotein signal peptidase</fullName>
    </recommendedName>
</protein>
<sequence length="148" mass="16224">MKWPIKELTFFLVALIVVALDQVSKFFIRANMNLGQSIPEEGFFRITYGTNTGGVFGLFANQTFLITLTAIVGVAAILVYSRYPQANRVLVRVALGLLLGGAVGNLIDRIRFGEVVDFIDVGAWPVFNVADSAVVVGVILIIYYFLFG</sequence>
<feature type="transmembrane region" description="Helical" evidence="7">
    <location>
        <begin position="89"/>
        <end position="107"/>
    </location>
</feature>
<dbReference type="AlphaFoldDB" id="X1MEY0"/>
<evidence type="ECO:0000256" key="4">
    <source>
        <dbReference type="ARBA" id="ARBA00022801"/>
    </source>
</evidence>
<accession>X1MEY0</accession>
<dbReference type="GO" id="GO:0006508">
    <property type="term" value="P:proteolysis"/>
    <property type="evidence" value="ECO:0007669"/>
    <property type="project" value="UniProtKB-KW"/>
</dbReference>
<keyword evidence="6 7" id="KW-0472">Membrane</keyword>
<evidence type="ECO:0000256" key="5">
    <source>
        <dbReference type="ARBA" id="ARBA00022989"/>
    </source>
</evidence>
<feature type="transmembrane region" description="Helical" evidence="7">
    <location>
        <begin position="59"/>
        <end position="80"/>
    </location>
</feature>
<evidence type="ECO:0000256" key="2">
    <source>
        <dbReference type="ARBA" id="ARBA00022670"/>
    </source>
</evidence>
<dbReference type="EMBL" id="BARV01006752">
    <property type="protein sequence ID" value="GAI16631.1"/>
    <property type="molecule type" value="Genomic_DNA"/>
</dbReference>
<evidence type="ECO:0000256" key="7">
    <source>
        <dbReference type="SAM" id="Phobius"/>
    </source>
</evidence>
<keyword evidence="2" id="KW-0645">Protease</keyword>
<dbReference type="GO" id="GO:0016020">
    <property type="term" value="C:membrane"/>
    <property type="evidence" value="ECO:0007669"/>
    <property type="project" value="InterPro"/>
</dbReference>
<keyword evidence="5 7" id="KW-1133">Transmembrane helix</keyword>
<dbReference type="HAMAP" id="MF_00161">
    <property type="entry name" value="LspA"/>
    <property type="match status" value="1"/>
</dbReference>
<dbReference type="PROSITE" id="PS00855">
    <property type="entry name" value="SPASE_II"/>
    <property type="match status" value="1"/>
</dbReference>
<evidence type="ECO:0000256" key="6">
    <source>
        <dbReference type="ARBA" id="ARBA00023136"/>
    </source>
</evidence>
<dbReference type="PRINTS" id="PR00781">
    <property type="entry name" value="LIPOSIGPTASE"/>
</dbReference>
<dbReference type="InterPro" id="IPR001872">
    <property type="entry name" value="Peptidase_A8"/>
</dbReference>
<organism evidence="8">
    <name type="scientific">marine sediment metagenome</name>
    <dbReference type="NCBI Taxonomy" id="412755"/>
    <lineage>
        <taxon>unclassified sequences</taxon>
        <taxon>metagenomes</taxon>
        <taxon>ecological metagenomes</taxon>
    </lineage>
</organism>
<reference evidence="8" key="1">
    <citation type="journal article" date="2014" name="Front. Microbiol.">
        <title>High frequency of phylogenetically diverse reductive dehalogenase-homologous genes in deep subseafloor sedimentary metagenomes.</title>
        <authorList>
            <person name="Kawai M."/>
            <person name="Futagami T."/>
            <person name="Toyoda A."/>
            <person name="Takaki Y."/>
            <person name="Nishi S."/>
            <person name="Hori S."/>
            <person name="Arai W."/>
            <person name="Tsubouchi T."/>
            <person name="Morono Y."/>
            <person name="Uchiyama I."/>
            <person name="Ito T."/>
            <person name="Fujiyama A."/>
            <person name="Inagaki F."/>
            <person name="Takami H."/>
        </authorList>
    </citation>
    <scope>NUCLEOTIDE SEQUENCE</scope>
    <source>
        <strain evidence="8">Expedition CK06-06</strain>
    </source>
</reference>
<comment type="caution">
    <text evidence="8">The sequence shown here is derived from an EMBL/GenBank/DDBJ whole genome shotgun (WGS) entry which is preliminary data.</text>
</comment>
<evidence type="ECO:0008006" key="9">
    <source>
        <dbReference type="Google" id="ProtNLM"/>
    </source>
</evidence>
<keyword evidence="1" id="KW-1003">Cell membrane</keyword>
<name>X1MEY0_9ZZZZ</name>
<feature type="transmembrane region" description="Helical" evidence="7">
    <location>
        <begin position="127"/>
        <end position="147"/>
    </location>
</feature>
<keyword evidence="3 7" id="KW-0812">Transmembrane</keyword>
<proteinExistence type="inferred from homology"/>
<evidence type="ECO:0000313" key="8">
    <source>
        <dbReference type="EMBL" id="GAI16631.1"/>
    </source>
</evidence>
<feature type="non-terminal residue" evidence="8">
    <location>
        <position position="148"/>
    </location>
</feature>
<dbReference type="PANTHER" id="PTHR33695:SF1">
    <property type="entry name" value="LIPOPROTEIN SIGNAL PEPTIDASE"/>
    <property type="match status" value="1"/>
</dbReference>
<gene>
    <name evidence="8" type="ORF">S06H3_13839</name>
</gene>
<evidence type="ECO:0000256" key="3">
    <source>
        <dbReference type="ARBA" id="ARBA00022692"/>
    </source>
</evidence>
<dbReference type="NCBIfam" id="TIGR00077">
    <property type="entry name" value="lspA"/>
    <property type="match status" value="1"/>
</dbReference>
<dbReference type="GO" id="GO:0004190">
    <property type="term" value="F:aspartic-type endopeptidase activity"/>
    <property type="evidence" value="ECO:0007669"/>
    <property type="project" value="InterPro"/>
</dbReference>
<evidence type="ECO:0000256" key="1">
    <source>
        <dbReference type="ARBA" id="ARBA00022475"/>
    </source>
</evidence>
<dbReference type="PANTHER" id="PTHR33695">
    <property type="entry name" value="LIPOPROTEIN SIGNAL PEPTIDASE"/>
    <property type="match status" value="1"/>
</dbReference>
<dbReference type="Pfam" id="PF01252">
    <property type="entry name" value="Peptidase_A8"/>
    <property type="match status" value="1"/>
</dbReference>